<dbReference type="Pfam" id="PF10318">
    <property type="entry name" value="7TM_GPCR_Srh"/>
    <property type="match status" value="1"/>
</dbReference>
<keyword evidence="1" id="KW-1133">Transmembrane helix</keyword>
<dbReference type="Proteomes" id="UP000008281">
    <property type="component" value="Unassembled WGS sequence"/>
</dbReference>
<feature type="transmembrane region" description="Helical" evidence="1">
    <location>
        <begin position="15"/>
        <end position="39"/>
    </location>
</feature>
<proteinExistence type="predicted"/>
<keyword evidence="1" id="KW-0812">Transmembrane</keyword>
<evidence type="ECO:0000313" key="2">
    <source>
        <dbReference type="EMBL" id="EFO94848.1"/>
    </source>
</evidence>
<reference evidence="2" key="1">
    <citation type="submission" date="2007-07" db="EMBL/GenBank/DDBJ databases">
        <title>PCAP assembly of the Caenorhabditis remanei genome.</title>
        <authorList>
            <consortium name="The Caenorhabditis remanei Sequencing Consortium"/>
            <person name="Wilson R.K."/>
        </authorList>
    </citation>
    <scope>NUCLEOTIDE SEQUENCE [LARGE SCALE GENOMIC DNA]</scope>
    <source>
        <strain evidence="2">PB4641</strain>
    </source>
</reference>
<dbReference type="AlphaFoldDB" id="E3LIY4"/>
<dbReference type="OrthoDB" id="5867301at2759"/>
<name>E3LIY4_CAERE</name>
<keyword evidence="1" id="KW-0472">Membrane</keyword>
<protein>
    <submittedName>
        <fullName evidence="2">Uncharacterized protein</fullName>
    </submittedName>
</protein>
<organism evidence="3">
    <name type="scientific">Caenorhabditis remanei</name>
    <name type="common">Caenorhabditis vulgaris</name>
    <dbReference type="NCBI Taxonomy" id="31234"/>
    <lineage>
        <taxon>Eukaryota</taxon>
        <taxon>Metazoa</taxon>
        <taxon>Ecdysozoa</taxon>
        <taxon>Nematoda</taxon>
        <taxon>Chromadorea</taxon>
        <taxon>Rhabditida</taxon>
        <taxon>Rhabditina</taxon>
        <taxon>Rhabditomorpha</taxon>
        <taxon>Rhabditoidea</taxon>
        <taxon>Rhabditidae</taxon>
        <taxon>Peloderinae</taxon>
        <taxon>Caenorhabditis</taxon>
    </lineage>
</organism>
<dbReference type="OMA" id="MSCTFRN"/>
<gene>
    <name evidence="2" type="ORF">CRE_09457</name>
</gene>
<sequence>MSCTFRNNYFESDEFLVLALHSLSVIQVPIYTLGVYIIIMKTPNEMGKMKFPMLLVHLT</sequence>
<dbReference type="HOGENOM" id="CLU_193221_0_0_1"/>
<dbReference type="InterPro" id="IPR019422">
    <property type="entry name" value="7TM_GPCR_serpentine_rcpt_Srh"/>
</dbReference>
<dbReference type="InParanoid" id="E3LIY4"/>
<dbReference type="EMBL" id="DS268409">
    <property type="protein sequence ID" value="EFO94848.1"/>
    <property type="molecule type" value="Genomic_DNA"/>
</dbReference>
<accession>E3LIY4</accession>
<evidence type="ECO:0000313" key="3">
    <source>
        <dbReference type="Proteomes" id="UP000008281"/>
    </source>
</evidence>
<evidence type="ECO:0000256" key="1">
    <source>
        <dbReference type="SAM" id="Phobius"/>
    </source>
</evidence>
<keyword evidence="3" id="KW-1185">Reference proteome</keyword>